<dbReference type="GO" id="GO:0016706">
    <property type="term" value="F:2-oxoglutarate-dependent dioxygenase activity"/>
    <property type="evidence" value="ECO:0007669"/>
    <property type="project" value="UniProtKB-ARBA"/>
</dbReference>
<evidence type="ECO:0000313" key="3">
    <source>
        <dbReference type="Proteomes" id="UP000037600"/>
    </source>
</evidence>
<dbReference type="PANTHER" id="PTHR20883:SF48">
    <property type="entry name" value="ECTOINE DIOXYGENASE"/>
    <property type="match status" value="1"/>
</dbReference>
<keyword evidence="3" id="KW-1185">Reference proteome</keyword>
<dbReference type="RefSeq" id="WP_048689666.1">
    <property type="nucleotide sequence ID" value="NZ_KQ130483.1"/>
</dbReference>
<dbReference type="Pfam" id="PF05721">
    <property type="entry name" value="PhyH"/>
    <property type="match status" value="1"/>
</dbReference>
<dbReference type="AlphaFoldDB" id="A0A0J8H0Q1"/>
<evidence type="ECO:0000313" key="2">
    <source>
        <dbReference type="EMBL" id="KMT66593.1"/>
    </source>
</evidence>
<dbReference type="STRING" id="1513271.XM47_03415"/>
<sequence length="240" mass="27013">MYKKLSFFSDKDAAVKQYNELGFHIEYDVYTESECEEIIALGSTLSTAMDHEYKPVMMPHRENSLFLKYMKNSKVVAIMQSLLQGNVSGLQSQFFYMQPGTMGFTPHQDNYFVQANNDAFASAWLALEDTSSENGGLIVYPGSHKEGMLPVEESLLVTNTAQDPNAYKMLCVVPDTYQPISVSIPKGAVLFIHACIVHASNNNESDNLWRHVLLNTYIRSGCSFRPGRDAKREEIDLSQV</sequence>
<evidence type="ECO:0008006" key="4">
    <source>
        <dbReference type="Google" id="ProtNLM"/>
    </source>
</evidence>
<reference evidence="2 3" key="1">
    <citation type="submission" date="2015-04" db="EMBL/GenBank/DDBJ databases">
        <title>Draft Genome Sequence of the Novel Agar-Digesting Marine Bacterium Q1.</title>
        <authorList>
            <person name="Li Y."/>
            <person name="Li D."/>
            <person name="Chen G."/>
            <person name="Du Z."/>
        </authorList>
    </citation>
    <scope>NUCLEOTIDE SEQUENCE [LARGE SCALE GENOMIC DNA]</scope>
    <source>
        <strain evidence="2 3">Q1</strain>
    </source>
</reference>
<dbReference type="EMBL" id="LAZL01000003">
    <property type="protein sequence ID" value="KMT66593.1"/>
    <property type="molecule type" value="Genomic_DNA"/>
</dbReference>
<dbReference type="Proteomes" id="UP000037600">
    <property type="component" value="Unassembled WGS sequence"/>
</dbReference>
<organism evidence="2 3">
    <name type="scientific">Catenovulum maritimum</name>
    <dbReference type="NCBI Taxonomy" id="1513271"/>
    <lineage>
        <taxon>Bacteria</taxon>
        <taxon>Pseudomonadati</taxon>
        <taxon>Pseudomonadota</taxon>
        <taxon>Gammaproteobacteria</taxon>
        <taxon>Alteromonadales</taxon>
        <taxon>Alteromonadaceae</taxon>
        <taxon>Catenovulum</taxon>
    </lineage>
</organism>
<gene>
    <name evidence="2" type="ORF">XM47_03415</name>
</gene>
<proteinExistence type="predicted"/>
<dbReference type="Gene3D" id="2.60.120.620">
    <property type="entry name" value="q2cbj1_9rhob like domain"/>
    <property type="match status" value="1"/>
</dbReference>
<comment type="cofactor">
    <cofactor evidence="1">
        <name>Fe(2+)</name>
        <dbReference type="ChEBI" id="CHEBI:29033"/>
    </cofactor>
</comment>
<dbReference type="InterPro" id="IPR008775">
    <property type="entry name" value="Phytyl_CoA_dOase-like"/>
</dbReference>
<dbReference type="PANTHER" id="PTHR20883">
    <property type="entry name" value="PHYTANOYL-COA DIOXYGENASE DOMAIN CONTAINING 1"/>
    <property type="match status" value="1"/>
</dbReference>
<protein>
    <recommendedName>
        <fullName evidence="4">Phytanoyl-CoA dioxygenase</fullName>
    </recommendedName>
</protein>
<dbReference type="SUPFAM" id="SSF51197">
    <property type="entry name" value="Clavaminate synthase-like"/>
    <property type="match status" value="1"/>
</dbReference>
<dbReference type="GO" id="GO:0005506">
    <property type="term" value="F:iron ion binding"/>
    <property type="evidence" value="ECO:0007669"/>
    <property type="project" value="UniProtKB-ARBA"/>
</dbReference>
<accession>A0A0J8H0Q1</accession>
<name>A0A0J8H0Q1_9ALTE</name>
<dbReference type="OrthoDB" id="9075305at2"/>
<comment type="caution">
    <text evidence="2">The sequence shown here is derived from an EMBL/GenBank/DDBJ whole genome shotgun (WGS) entry which is preliminary data.</text>
</comment>
<evidence type="ECO:0000256" key="1">
    <source>
        <dbReference type="ARBA" id="ARBA00001954"/>
    </source>
</evidence>